<dbReference type="EMBL" id="CM001887">
    <property type="protein sequence ID" value="EOY31888.1"/>
    <property type="molecule type" value="Genomic_DNA"/>
</dbReference>
<keyword evidence="2" id="KW-1185">Reference proteome</keyword>
<dbReference type="Gramene" id="EOY31888">
    <property type="protein sequence ID" value="EOY31888"/>
    <property type="gene ID" value="TCM_039216"/>
</dbReference>
<dbReference type="HOGENOM" id="CLU_2578718_0_0_1"/>
<protein>
    <submittedName>
        <fullName evidence="1">Uncharacterized protein</fullName>
    </submittedName>
</protein>
<sequence>MNSRNNSFTVFVTKFASRHRPWANLMLTFSYYVWCTSVISDIICHLLEISTTLEVEVPQRLSDFWSIVQKDPNSIFLVVFK</sequence>
<dbReference type="AlphaFoldDB" id="A0A061GR53"/>
<proteinExistence type="predicted"/>
<dbReference type="Proteomes" id="UP000026915">
    <property type="component" value="Chromosome 9"/>
</dbReference>
<evidence type="ECO:0000313" key="1">
    <source>
        <dbReference type="EMBL" id="EOY31888.1"/>
    </source>
</evidence>
<gene>
    <name evidence="1" type="ORF">TCM_039216</name>
</gene>
<organism evidence="1 2">
    <name type="scientific">Theobroma cacao</name>
    <name type="common">Cacao</name>
    <name type="synonym">Cocoa</name>
    <dbReference type="NCBI Taxonomy" id="3641"/>
    <lineage>
        <taxon>Eukaryota</taxon>
        <taxon>Viridiplantae</taxon>
        <taxon>Streptophyta</taxon>
        <taxon>Embryophyta</taxon>
        <taxon>Tracheophyta</taxon>
        <taxon>Spermatophyta</taxon>
        <taxon>Magnoliopsida</taxon>
        <taxon>eudicotyledons</taxon>
        <taxon>Gunneridae</taxon>
        <taxon>Pentapetalae</taxon>
        <taxon>rosids</taxon>
        <taxon>malvids</taxon>
        <taxon>Malvales</taxon>
        <taxon>Malvaceae</taxon>
        <taxon>Byttnerioideae</taxon>
        <taxon>Theobroma</taxon>
    </lineage>
</organism>
<evidence type="ECO:0000313" key="2">
    <source>
        <dbReference type="Proteomes" id="UP000026915"/>
    </source>
</evidence>
<reference evidence="1 2" key="1">
    <citation type="journal article" date="2013" name="Genome Biol.">
        <title>The genome sequence of the most widely cultivated cacao type and its use to identify candidate genes regulating pod color.</title>
        <authorList>
            <person name="Motamayor J.C."/>
            <person name="Mockaitis K."/>
            <person name="Schmutz J."/>
            <person name="Haiminen N."/>
            <person name="Iii D.L."/>
            <person name="Cornejo O."/>
            <person name="Findley S.D."/>
            <person name="Zheng P."/>
            <person name="Utro F."/>
            <person name="Royaert S."/>
            <person name="Saski C."/>
            <person name="Jenkins J."/>
            <person name="Podicheti R."/>
            <person name="Zhao M."/>
            <person name="Scheffler B.E."/>
            <person name="Stack J.C."/>
            <person name="Feltus F.A."/>
            <person name="Mustiga G.M."/>
            <person name="Amores F."/>
            <person name="Phillips W."/>
            <person name="Marelli J.P."/>
            <person name="May G.D."/>
            <person name="Shapiro H."/>
            <person name="Ma J."/>
            <person name="Bustamante C.D."/>
            <person name="Schnell R.J."/>
            <person name="Main D."/>
            <person name="Gilbert D."/>
            <person name="Parida L."/>
            <person name="Kuhn D.N."/>
        </authorList>
    </citation>
    <scope>NUCLEOTIDE SEQUENCE [LARGE SCALE GENOMIC DNA]</scope>
    <source>
        <strain evidence="2">cv. Matina 1-6</strain>
    </source>
</reference>
<name>A0A061GR53_THECC</name>
<dbReference type="InParanoid" id="A0A061GR53"/>
<accession>A0A061GR53</accession>